<keyword evidence="4" id="KW-0804">Transcription</keyword>
<keyword evidence="3" id="KW-0238">DNA-binding</keyword>
<dbReference type="SUPFAM" id="SSF46785">
    <property type="entry name" value="Winged helix' DNA-binding domain"/>
    <property type="match status" value="1"/>
</dbReference>
<evidence type="ECO:0000256" key="1">
    <source>
        <dbReference type="ARBA" id="ARBA00009437"/>
    </source>
</evidence>
<dbReference type="CDD" id="cd05466">
    <property type="entry name" value="PBP2_LTTR_substrate"/>
    <property type="match status" value="1"/>
</dbReference>
<dbReference type="PANTHER" id="PTHR30126:SF99">
    <property type="entry name" value="TRANSCRIPTIONAL REGULATOR LYSR FAMILY"/>
    <property type="match status" value="1"/>
</dbReference>
<keyword evidence="7" id="KW-1185">Reference proteome</keyword>
<protein>
    <submittedName>
        <fullName evidence="6">LysR family transcriptional regulator</fullName>
    </submittedName>
</protein>
<evidence type="ECO:0000256" key="4">
    <source>
        <dbReference type="ARBA" id="ARBA00023163"/>
    </source>
</evidence>
<sequence>MLNPTWLHTFKTLIEVGHFTQTADKLYMTQSGVSQQIKKLEQACGHSLIKRENKSFEITEQGRQVYDFALQLASNETELLENLSLDDPYSGLCRLSCSGALALLIYPELLKLQTQHPRLTIYLEAAPNYKILDDIQNGSIDIGVATHLPSPSLFSSEPLGCEPLCLILPKQYQGVPITADVLKRCGLVKHPDADHYLSLYFDLCGEPELAQLNIDTLDTASYVNQLSQILLPISQGIGFTVLPKSALDSFSHKDRVTIHKPKLAVTEQLYLVQKRNRQLPARFQTIQKQLKKCLTII</sequence>
<gene>
    <name evidence="6" type="ORF">FM037_18355</name>
</gene>
<dbReference type="SUPFAM" id="SSF53850">
    <property type="entry name" value="Periplasmic binding protein-like II"/>
    <property type="match status" value="1"/>
</dbReference>
<organism evidence="6 7">
    <name type="scientific">Shewanella psychropiezotolerans</name>
    <dbReference type="NCBI Taxonomy" id="2593655"/>
    <lineage>
        <taxon>Bacteria</taxon>
        <taxon>Pseudomonadati</taxon>
        <taxon>Pseudomonadota</taxon>
        <taxon>Gammaproteobacteria</taxon>
        <taxon>Alteromonadales</taxon>
        <taxon>Shewanellaceae</taxon>
        <taxon>Shewanella</taxon>
    </lineage>
</organism>
<accession>A0ABX5X0E1</accession>
<proteinExistence type="inferred from homology"/>
<dbReference type="Gene3D" id="3.40.190.10">
    <property type="entry name" value="Periplasmic binding protein-like II"/>
    <property type="match status" value="2"/>
</dbReference>
<evidence type="ECO:0000259" key="5">
    <source>
        <dbReference type="PROSITE" id="PS50931"/>
    </source>
</evidence>
<evidence type="ECO:0000256" key="2">
    <source>
        <dbReference type="ARBA" id="ARBA00023015"/>
    </source>
</evidence>
<dbReference type="Gene3D" id="1.10.10.10">
    <property type="entry name" value="Winged helix-like DNA-binding domain superfamily/Winged helix DNA-binding domain"/>
    <property type="match status" value="1"/>
</dbReference>
<dbReference type="InterPro" id="IPR005119">
    <property type="entry name" value="LysR_subst-bd"/>
</dbReference>
<dbReference type="PANTHER" id="PTHR30126">
    <property type="entry name" value="HTH-TYPE TRANSCRIPTIONAL REGULATOR"/>
    <property type="match status" value="1"/>
</dbReference>
<name>A0ABX5X0E1_9GAMM</name>
<dbReference type="Pfam" id="PF00126">
    <property type="entry name" value="HTH_1"/>
    <property type="match status" value="1"/>
</dbReference>
<evidence type="ECO:0000256" key="3">
    <source>
        <dbReference type="ARBA" id="ARBA00023125"/>
    </source>
</evidence>
<dbReference type="PROSITE" id="PS50931">
    <property type="entry name" value="HTH_LYSR"/>
    <property type="match status" value="1"/>
</dbReference>
<dbReference type="InterPro" id="IPR036388">
    <property type="entry name" value="WH-like_DNA-bd_sf"/>
</dbReference>
<dbReference type="Pfam" id="PF03466">
    <property type="entry name" value="LysR_substrate"/>
    <property type="match status" value="1"/>
</dbReference>
<reference evidence="6 7" key="1">
    <citation type="submission" date="2019-07" db="EMBL/GenBank/DDBJ databases">
        <title>Shewanella sp. YLB-06 whole genomic sequence.</title>
        <authorList>
            <person name="Yu L."/>
        </authorList>
    </citation>
    <scope>NUCLEOTIDE SEQUENCE [LARGE SCALE GENOMIC DNA]</scope>
    <source>
        <strain evidence="6 7">YLB-06</strain>
    </source>
</reference>
<keyword evidence="2" id="KW-0805">Transcription regulation</keyword>
<dbReference type="PRINTS" id="PR00039">
    <property type="entry name" value="HTHLYSR"/>
</dbReference>
<evidence type="ECO:0000313" key="6">
    <source>
        <dbReference type="EMBL" id="QDO84820.1"/>
    </source>
</evidence>
<feature type="domain" description="HTH lysR-type" evidence="5">
    <location>
        <begin position="2"/>
        <end position="59"/>
    </location>
</feature>
<dbReference type="RefSeq" id="WP_144047170.1">
    <property type="nucleotide sequence ID" value="NZ_CP041614.1"/>
</dbReference>
<dbReference type="EMBL" id="CP041614">
    <property type="protein sequence ID" value="QDO84820.1"/>
    <property type="molecule type" value="Genomic_DNA"/>
</dbReference>
<comment type="similarity">
    <text evidence="1">Belongs to the LysR transcriptional regulatory family.</text>
</comment>
<dbReference type="Proteomes" id="UP000315947">
    <property type="component" value="Chromosome"/>
</dbReference>
<evidence type="ECO:0000313" key="7">
    <source>
        <dbReference type="Proteomes" id="UP000315947"/>
    </source>
</evidence>
<dbReference type="InterPro" id="IPR036390">
    <property type="entry name" value="WH_DNA-bd_sf"/>
</dbReference>
<dbReference type="InterPro" id="IPR000847">
    <property type="entry name" value="LysR_HTH_N"/>
</dbReference>